<protein>
    <recommendedName>
        <fullName evidence="1">Protein kinase domain-containing protein</fullName>
    </recommendedName>
</protein>
<dbReference type="InterPro" id="IPR011009">
    <property type="entry name" value="Kinase-like_dom_sf"/>
</dbReference>
<evidence type="ECO:0000313" key="2">
    <source>
        <dbReference type="EMBL" id="KAJ3560250.1"/>
    </source>
</evidence>
<comment type="caution">
    <text evidence="2">The sequence shown here is derived from an EMBL/GenBank/DDBJ whole genome shotgun (WGS) entry which is preliminary data.</text>
</comment>
<dbReference type="SUPFAM" id="SSF56112">
    <property type="entry name" value="Protein kinase-like (PK-like)"/>
    <property type="match status" value="1"/>
</dbReference>
<dbReference type="GO" id="GO:0005524">
    <property type="term" value="F:ATP binding"/>
    <property type="evidence" value="ECO:0007669"/>
    <property type="project" value="InterPro"/>
</dbReference>
<organism evidence="2 3">
    <name type="scientific">Leucocoprinus birnbaumii</name>
    <dbReference type="NCBI Taxonomy" id="56174"/>
    <lineage>
        <taxon>Eukaryota</taxon>
        <taxon>Fungi</taxon>
        <taxon>Dikarya</taxon>
        <taxon>Basidiomycota</taxon>
        <taxon>Agaricomycotina</taxon>
        <taxon>Agaricomycetes</taxon>
        <taxon>Agaricomycetidae</taxon>
        <taxon>Agaricales</taxon>
        <taxon>Agaricineae</taxon>
        <taxon>Agaricaceae</taxon>
        <taxon>Leucocoprinus</taxon>
    </lineage>
</organism>
<dbReference type="AlphaFoldDB" id="A0AAD5VNB5"/>
<keyword evidence="3" id="KW-1185">Reference proteome</keyword>
<dbReference type="PANTHER" id="PTHR44329">
    <property type="entry name" value="SERINE/THREONINE-PROTEIN KINASE TNNI3K-RELATED"/>
    <property type="match status" value="1"/>
</dbReference>
<accession>A0AAD5VNB5</accession>
<evidence type="ECO:0000313" key="3">
    <source>
        <dbReference type="Proteomes" id="UP001213000"/>
    </source>
</evidence>
<proteinExistence type="predicted"/>
<dbReference type="InterPro" id="IPR000719">
    <property type="entry name" value="Prot_kinase_dom"/>
</dbReference>
<gene>
    <name evidence="2" type="ORF">NP233_g10965</name>
</gene>
<dbReference type="InterPro" id="IPR001245">
    <property type="entry name" value="Ser-Thr/Tyr_kinase_cat_dom"/>
</dbReference>
<feature type="domain" description="Protein kinase" evidence="1">
    <location>
        <begin position="43"/>
        <end position="346"/>
    </location>
</feature>
<dbReference type="GO" id="GO:0004674">
    <property type="term" value="F:protein serine/threonine kinase activity"/>
    <property type="evidence" value="ECO:0007669"/>
    <property type="project" value="TreeGrafter"/>
</dbReference>
<reference evidence="2" key="1">
    <citation type="submission" date="2022-07" db="EMBL/GenBank/DDBJ databases">
        <title>Genome Sequence of Leucocoprinus birnbaumii.</title>
        <authorList>
            <person name="Buettner E."/>
        </authorList>
    </citation>
    <scope>NUCLEOTIDE SEQUENCE</scope>
    <source>
        <strain evidence="2">VT141</strain>
    </source>
</reference>
<dbReference type="Proteomes" id="UP001213000">
    <property type="component" value="Unassembled WGS sequence"/>
</dbReference>
<dbReference type="InterPro" id="IPR051681">
    <property type="entry name" value="Ser/Thr_Kinases-Pseudokinases"/>
</dbReference>
<dbReference type="Pfam" id="PF07714">
    <property type="entry name" value="PK_Tyr_Ser-Thr"/>
    <property type="match status" value="1"/>
</dbReference>
<name>A0AAD5VNB5_9AGAR</name>
<dbReference type="Gene3D" id="1.10.510.10">
    <property type="entry name" value="Transferase(Phosphotransferase) domain 1"/>
    <property type="match status" value="1"/>
</dbReference>
<sequence length="423" mass="46941">MAAQPGDRIPCAGPNALPESDVFATLCHLVSRIGAEDRMQEVIKKAHELERGDLQLLVDCLSMSLDRNAAPVKCRGYVWRSLIKIASTFKVLARNHTLDSTRIKRDTDLSPGICKISGETTARVRVLKKIKNSQPHYSESLVSWNHVYHLNVIPVYSVFLNNGIDPSLVSPDVTWGNIRDYVREHPEVSCILLVSDIANGLSYLHEHDIVHGGLYPDCILVSDEGQAMIANTSIACDFPDSDSPPIRYSAPEILGKDDDVQPTKASDMWSFACLCYETLSGLMPFFQITKEFRILSAILQQDRPIRPGQGVVAGNEIDDTVWQLLSMCWKFDPEERPSCLKVHQIISGMGTKDERQKAKPMIESDILKSSVIDIRCAKLNLTRILGSEAASSLRVPDHLRDSLLKLIPDTTKLEAIAAVVAES</sequence>
<dbReference type="EMBL" id="JANIEX010001209">
    <property type="protein sequence ID" value="KAJ3560250.1"/>
    <property type="molecule type" value="Genomic_DNA"/>
</dbReference>
<evidence type="ECO:0000259" key="1">
    <source>
        <dbReference type="PROSITE" id="PS50011"/>
    </source>
</evidence>
<dbReference type="PROSITE" id="PS50011">
    <property type="entry name" value="PROTEIN_KINASE_DOM"/>
    <property type="match status" value="1"/>
</dbReference>